<evidence type="ECO:0000256" key="12">
    <source>
        <dbReference type="ARBA" id="ARBA00022824"/>
    </source>
</evidence>
<dbReference type="Pfam" id="PF02225">
    <property type="entry name" value="PA"/>
    <property type="match status" value="1"/>
</dbReference>
<keyword evidence="16" id="KW-0865">Zymogen</keyword>
<organism evidence="23 24">
    <name type="scientific">Imperialibacter roseus</name>
    <dbReference type="NCBI Taxonomy" id="1324217"/>
    <lineage>
        <taxon>Bacteria</taxon>
        <taxon>Pseudomonadati</taxon>
        <taxon>Bacteroidota</taxon>
        <taxon>Cytophagia</taxon>
        <taxon>Cytophagales</taxon>
        <taxon>Flammeovirgaceae</taxon>
        <taxon>Imperialibacter</taxon>
    </lineage>
</organism>
<keyword evidence="8" id="KW-0645">Protease</keyword>
<keyword evidence="18" id="KW-0458">Lysosome</keyword>
<keyword evidence="15" id="KW-0482">Metalloprotease</keyword>
<evidence type="ECO:0000259" key="21">
    <source>
        <dbReference type="Pfam" id="PF02225"/>
    </source>
</evidence>
<dbReference type="Proteomes" id="UP001302349">
    <property type="component" value="Chromosome"/>
</dbReference>
<reference evidence="23 24" key="1">
    <citation type="journal article" date="2023" name="Microbiol. Resour. Announc.">
        <title>Complete Genome Sequence of Imperialibacter roseus strain P4T.</title>
        <authorList>
            <person name="Tizabi D.R."/>
            <person name="Bachvaroff T."/>
            <person name="Hill R.T."/>
        </authorList>
    </citation>
    <scope>NUCLEOTIDE SEQUENCE [LARGE SCALE GENOMIC DNA]</scope>
    <source>
        <strain evidence="23 24">P4T</strain>
    </source>
</reference>
<evidence type="ECO:0000256" key="17">
    <source>
        <dbReference type="ARBA" id="ARBA00023180"/>
    </source>
</evidence>
<evidence type="ECO:0000256" key="18">
    <source>
        <dbReference type="ARBA" id="ARBA00023228"/>
    </source>
</evidence>
<dbReference type="InterPro" id="IPR003137">
    <property type="entry name" value="PA_domain"/>
</dbReference>
<dbReference type="SUPFAM" id="SSF52025">
    <property type="entry name" value="PA domain"/>
    <property type="match status" value="1"/>
</dbReference>
<evidence type="ECO:0000256" key="16">
    <source>
        <dbReference type="ARBA" id="ARBA00023145"/>
    </source>
</evidence>
<dbReference type="RefSeq" id="WP_317489367.1">
    <property type="nucleotide sequence ID" value="NZ_CP136051.1"/>
</dbReference>
<gene>
    <name evidence="23" type="ORF">RT717_26650</name>
</gene>
<dbReference type="Pfam" id="PF04389">
    <property type="entry name" value="Peptidase_M28"/>
    <property type="match status" value="1"/>
</dbReference>
<evidence type="ECO:0000256" key="20">
    <source>
        <dbReference type="ARBA" id="ARBA00033328"/>
    </source>
</evidence>
<evidence type="ECO:0000259" key="22">
    <source>
        <dbReference type="Pfam" id="PF04389"/>
    </source>
</evidence>
<evidence type="ECO:0000256" key="1">
    <source>
        <dbReference type="ARBA" id="ARBA00004240"/>
    </source>
</evidence>
<keyword evidence="12" id="KW-0256">Endoplasmic reticulum</keyword>
<feature type="domain" description="PA" evidence="21">
    <location>
        <begin position="131"/>
        <end position="220"/>
    </location>
</feature>
<evidence type="ECO:0000256" key="11">
    <source>
        <dbReference type="ARBA" id="ARBA00022801"/>
    </source>
</evidence>
<name>A0ABZ0INP0_9BACT</name>
<evidence type="ECO:0000256" key="4">
    <source>
        <dbReference type="ARBA" id="ARBA00004613"/>
    </source>
</evidence>
<evidence type="ECO:0000256" key="3">
    <source>
        <dbReference type="ARBA" id="ARBA00004555"/>
    </source>
</evidence>
<evidence type="ECO:0000256" key="15">
    <source>
        <dbReference type="ARBA" id="ARBA00023049"/>
    </source>
</evidence>
<dbReference type="InterPro" id="IPR046450">
    <property type="entry name" value="PA_dom_sf"/>
</dbReference>
<sequence length="485" mass="53135">MKRHLTVLFAATLAIAGCEQKPPVNMLEEINKETLANSKVYPTLADCMATVGHRLTGSENGAKAEEYTYNLFKSYGIDVEYDPFEVESWSRGEVKTQFSSGSDWEEVSSVSLAHSPVSVDLEGEIIDMGNGIEEDYEANPGAVEGKIVFVYISILPETVDPSKNLHRSEKTKLAIDNGAAGIIFFNQVEGGVLLTGTASVTGSLIPIPAVCIGYEDGLALKDKLAAGAVKAKLEMTNFSEVIKARNVVATIPGTDKASEVILTGGHLDSWDLATGAIDNGIGSFSVIDIARTFKALDIKPRRTLKFVMWMGEEEGLLGSKHYVNTLKESGEIENLKYVFNLDASSNAIGFNAGGRLEAEKFFVDAGDRIKAVDSTFTNKFANRAGLHSDHQSFMLEGVPFFGPVSNLDRSVYDCYHADCDDIDLVNEEHLVNNVRFCSMMLYELDRAQELPAAKLDDESTRKLLEDQGLKLKLRIQGDWRWSADD</sequence>
<evidence type="ECO:0000256" key="14">
    <source>
        <dbReference type="ARBA" id="ARBA00023034"/>
    </source>
</evidence>
<keyword evidence="6" id="KW-0964">Secreted</keyword>
<keyword evidence="24" id="KW-1185">Reference proteome</keyword>
<dbReference type="SUPFAM" id="SSF53187">
    <property type="entry name" value="Zn-dependent exopeptidases"/>
    <property type="match status" value="1"/>
</dbReference>
<feature type="domain" description="Peptidase M28" evidence="22">
    <location>
        <begin position="246"/>
        <end position="435"/>
    </location>
</feature>
<dbReference type="InterPro" id="IPR039866">
    <property type="entry name" value="CPQ"/>
</dbReference>
<dbReference type="PANTHER" id="PTHR12053">
    <property type="entry name" value="PROTEASE FAMILY M28 PLASMA GLUTAMATE CARBOXYPEPTIDASE-RELATED"/>
    <property type="match status" value="1"/>
</dbReference>
<dbReference type="Gene3D" id="3.40.630.10">
    <property type="entry name" value="Zn peptidases"/>
    <property type="match status" value="1"/>
</dbReference>
<evidence type="ECO:0000256" key="6">
    <source>
        <dbReference type="ARBA" id="ARBA00022525"/>
    </source>
</evidence>
<protein>
    <recommendedName>
        <fullName evidence="5">Carboxypeptidase Q</fullName>
    </recommendedName>
    <alternativeName>
        <fullName evidence="20">Plasma glutamate carboxypeptidase</fullName>
    </alternativeName>
</protein>
<keyword evidence="14" id="KW-0333">Golgi apparatus</keyword>
<keyword evidence="7" id="KW-0121">Carboxypeptidase</keyword>
<keyword evidence="9" id="KW-0479">Metal-binding</keyword>
<keyword evidence="10" id="KW-0732">Signal</keyword>
<evidence type="ECO:0000256" key="10">
    <source>
        <dbReference type="ARBA" id="ARBA00022729"/>
    </source>
</evidence>
<keyword evidence="17" id="KW-0325">Glycoprotein</keyword>
<accession>A0ABZ0INP0</accession>
<dbReference type="PROSITE" id="PS51257">
    <property type="entry name" value="PROKAR_LIPOPROTEIN"/>
    <property type="match status" value="1"/>
</dbReference>
<evidence type="ECO:0000256" key="7">
    <source>
        <dbReference type="ARBA" id="ARBA00022645"/>
    </source>
</evidence>
<dbReference type="InterPro" id="IPR007484">
    <property type="entry name" value="Peptidase_M28"/>
</dbReference>
<keyword evidence="11" id="KW-0378">Hydrolase</keyword>
<evidence type="ECO:0000256" key="19">
    <source>
        <dbReference type="ARBA" id="ARBA00025833"/>
    </source>
</evidence>
<evidence type="ECO:0000256" key="5">
    <source>
        <dbReference type="ARBA" id="ARBA00014116"/>
    </source>
</evidence>
<evidence type="ECO:0000256" key="9">
    <source>
        <dbReference type="ARBA" id="ARBA00022723"/>
    </source>
</evidence>
<proteinExistence type="predicted"/>
<evidence type="ECO:0000313" key="23">
    <source>
        <dbReference type="EMBL" id="WOK06658.1"/>
    </source>
</evidence>
<dbReference type="EMBL" id="CP136051">
    <property type="protein sequence ID" value="WOK06658.1"/>
    <property type="molecule type" value="Genomic_DNA"/>
</dbReference>
<evidence type="ECO:0000256" key="8">
    <source>
        <dbReference type="ARBA" id="ARBA00022670"/>
    </source>
</evidence>
<evidence type="ECO:0000256" key="13">
    <source>
        <dbReference type="ARBA" id="ARBA00022833"/>
    </source>
</evidence>
<dbReference type="PANTHER" id="PTHR12053:SF3">
    <property type="entry name" value="CARBOXYPEPTIDASE Q"/>
    <property type="match status" value="1"/>
</dbReference>
<evidence type="ECO:0000256" key="2">
    <source>
        <dbReference type="ARBA" id="ARBA00004371"/>
    </source>
</evidence>
<evidence type="ECO:0000313" key="24">
    <source>
        <dbReference type="Proteomes" id="UP001302349"/>
    </source>
</evidence>
<comment type="subcellular location">
    <subcellularLocation>
        <location evidence="1">Endoplasmic reticulum</location>
    </subcellularLocation>
    <subcellularLocation>
        <location evidence="3">Golgi apparatus</location>
    </subcellularLocation>
    <subcellularLocation>
        <location evidence="2">Lysosome</location>
    </subcellularLocation>
    <subcellularLocation>
        <location evidence="4">Secreted</location>
    </subcellularLocation>
</comment>
<dbReference type="Gene3D" id="3.50.30.30">
    <property type="match status" value="1"/>
</dbReference>
<keyword evidence="13" id="KW-0862">Zinc</keyword>
<comment type="subunit">
    <text evidence="19">Homodimer. The monomeric form is inactive while the homodimer is active.</text>
</comment>